<dbReference type="AlphaFoldDB" id="A0A4Z2BV78"/>
<dbReference type="Proteomes" id="UP000516260">
    <property type="component" value="Chromosome 17"/>
</dbReference>
<feature type="transmembrane region" description="Helical" evidence="13">
    <location>
        <begin position="396"/>
        <end position="423"/>
    </location>
</feature>
<dbReference type="InterPro" id="IPR043203">
    <property type="entry name" value="VGCC_Ca_Na"/>
</dbReference>
<dbReference type="PANTHER" id="PTHR10037:SF208">
    <property type="entry name" value="SODIUM CHANNEL PROTEIN TYPE 10 SUBUNIT ALPHA"/>
    <property type="match status" value="1"/>
</dbReference>
<keyword evidence="11" id="KW-0407">Ion channel</keyword>
<feature type="signal peptide" evidence="14">
    <location>
        <begin position="1"/>
        <end position="18"/>
    </location>
</feature>
<evidence type="ECO:0000256" key="8">
    <source>
        <dbReference type="ARBA" id="ARBA00023136"/>
    </source>
</evidence>
<keyword evidence="7" id="KW-0406">Ion transport</keyword>
<evidence type="ECO:0000256" key="14">
    <source>
        <dbReference type="SAM" id="SignalP"/>
    </source>
</evidence>
<evidence type="ECO:0000256" key="10">
    <source>
        <dbReference type="ARBA" id="ARBA00023201"/>
    </source>
</evidence>
<dbReference type="InterPro" id="IPR027359">
    <property type="entry name" value="Volt_channel_dom_sf"/>
</dbReference>
<keyword evidence="10" id="KW-0739">Sodium transport</keyword>
<evidence type="ECO:0000256" key="13">
    <source>
        <dbReference type="SAM" id="Phobius"/>
    </source>
</evidence>
<sequence length="634" mass="70028">MLWVVVFALAFEKCSVHACNMVQFAQQHTEKPNAPCGRLPAELGLVPGLSESSPAAGGRTSASLDSGYLKPPNGPDVQSPNTELPRIFADIPSHLVGVPLEDIDPYYFRDKRTFIVLNKGKAIFRFSATSALYFFSPFHPVRRIAIKILSCVLLNLSTLFSLFIMCTILTNCCFMAMSEPANWAKYLEYTFTGIYTFESLIKILARGYVTEFVDLGNVSALRTFRVLRALKTISVIPGLKTIVGALIQSVKKLADVMILTVFCLSVFALIGLQLFMGNLRQKCVRSTAHCVNDSLPANASFFCNNKTWTSMKDFINEEENFYKAEGAKDALICGNGSDAGKCPDGFECLKTGRNPNYGYTSFDTFGWAFLSLFRLMTQDCWENLYHQTLRSAGKTYMVFFVVVIFLGSFYLINLILAVVAMAYEEQNQATIVEECQKEREFQVAMERLKKDQQAAAQKALDSDSVMSPELSPFALPLDHQEGRRQSQVLVGVAEAEANLSEEKLLQVDVTDGGKPVHPLLARSFSAKTRRSSQVSSIFNFRLRSRGSEGEMADDEYSVPEDVIEGVGGGTYSGGTFSGILSHPWPKRRPSTYSTTSRSSQAAGYKDERSSSTPGGVHSPPPADSQTHTVTYTVI</sequence>
<feature type="chain" id="PRO_5021277458" description="Ion transport domain-containing protein" evidence="14">
    <location>
        <begin position="19"/>
        <end position="634"/>
    </location>
</feature>
<dbReference type="GO" id="GO:0005248">
    <property type="term" value="F:voltage-gated sodium channel activity"/>
    <property type="evidence" value="ECO:0007669"/>
    <property type="project" value="TreeGrafter"/>
</dbReference>
<feature type="region of interest" description="Disordered" evidence="12">
    <location>
        <begin position="50"/>
        <end position="78"/>
    </location>
</feature>
<comment type="subcellular location">
    <subcellularLocation>
        <location evidence="1">Membrane</location>
        <topology evidence="1">Multi-pass membrane protein</topology>
    </subcellularLocation>
</comment>
<keyword evidence="6" id="KW-0915">Sodium</keyword>
<protein>
    <recommendedName>
        <fullName evidence="15">Ion transport domain-containing protein</fullName>
    </recommendedName>
</protein>
<feature type="domain" description="Ion transport" evidence="15">
    <location>
        <begin position="158"/>
        <end position="208"/>
    </location>
</feature>
<gene>
    <name evidence="16" type="ORF">fugu_015785</name>
</gene>
<proteinExistence type="predicted"/>
<dbReference type="Gene3D" id="1.10.287.70">
    <property type="match status" value="1"/>
</dbReference>
<keyword evidence="4" id="KW-0851">Voltage-gated channel</keyword>
<dbReference type="InterPro" id="IPR005821">
    <property type="entry name" value="Ion_trans_dom"/>
</dbReference>
<organism evidence="16 17">
    <name type="scientific">Takifugu bimaculatus</name>
    <dbReference type="NCBI Taxonomy" id="433685"/>
    <lineage>
        <taxon>Eukaryota</taxon>
        <taxon>Metazoa</taxon>
        <taxon>Chordata</taxon>
        <taxon>Craniata</taxon>
        <taxon>Vertebrata</taxon>
        <taxon>Euteleostomi</taxon>
        <taxon>Actinopterygii</taxon>
        <taxon>Neopterygii</taxon>
        <taxon>Teleostei</taxon>
        <taxon>Neoteleostei</taxon>
        <taxon>Acanthomorphata</taxon>
        <taxon>Eupercaria</taxon>
        <taxon>Tetraodontiformes</taxon>
        <taxon>Tetradontoidea</taxon>
        <taxon>Tetraodontidae</taxon>
        <taxon>Takifugu</taxon>
    </lineage>
</organism>
<feature type="transmembrane region" description="Helical" evidence="13">
    <location>
        <begin position="229"/>
        <end position="250"/>
    </location>
</feature>
<feature type="compositionally biased region" description="Low complexity" evidence="12">
    <location>
        <begin position="590"/>
        <end position="599"/>
    </location>
</feature>
<comment type="caution">
    <text evidence="16">The sequence shown here is derived from an EMBL/GenBank/DDBJ whole genome shotgun (WGS) entry which is preliminary data.</text>
</comment>
<keyword evidence="14" id="KW-0732">Signal</keyword>
<dbReference type="SUPFAM" id="SSF81324">
    <property type="entry name" value="Voltage-gated potassium channels"/>
    <property type="match status" value="1"/>
</dbReference>
<reference evidence="16 17" key="1">
    <citation type="submission" date="2019-04" db="EMBL/GenBank/DDBJ databases">
        <title>The sequence and de novo assembly of Takifugu bimaculatus genome using PacBio and Hi-C technologies.</title>
        <authorList>
            <person name="Xu P."/>
            <person name="Liu B."/>
            <person name="Zhou Z."/>
        </authorList>
    </citation>
    <scope>NUCLEOTIDE SEQUENCE [LARGE SCALE GENOMIC DNA]</scope>
    <source>
        <strain evidence="16">TB-2018</strain>
        <tissue evidence="16">Muscle</tissue>
    </source>
</reference>
<evidence type="ECO:0000256" key="2">
    <source>
        <dbReference type="ARBA" id="ARBA00022448"/>
    </source>
</evidence>
<feature type="transmembrane region" description="Helical" evidence="13">
    <location>
        <begin position="153"/>
        <end position="177"/>
    </location>
</feature>
<evidence type="ECO:0000259" key="15">
    <source>
        <dbReference type="Pfam" id="PF00520"/>
    </source>
</evidence>
<keyword evidence="2" id="KW-0813">Transport</keyword>
<evidence type="ECO:0000313" key="17">
    <source>
        <dbReference type="Proteomes" id="UP000516260"/>
    </source>
</evidence>
<feature type="domain" description="Ion transport" evidence="15">
    <location>
        <begin position="215"/>
        <end position="429"/>
    </location>
</feature>
<keyword evidence="8 13" id="KW-0472">Membrane</keyword>
<evidence type="ECO:0000256" key="5">
    <source>
        <dbReference type="ARBA" id="ARBA00022989"/>
    </source>
</evidence>
<evidence type="ECO:0000256" key="1">
    <source>
        <dbReference type="ARBA" id="ARBA00004141"/>
    </source>
</evidence>
<keyword evidence="3 13" id="KW-0812">Transmembrane</keyword>
<evidence type="ECO:0000256" key="12">
    <source>
        <dbReference type="SAM" id="MobiDB-lite"/>
    </source>
</evidence>
<evidence type="ECO:0000313" key="16">
    <source>
        <dbReference type="EMBL" id="TNM96124.1"/>
    </source>
</evidence>
<accession>A0A4Z2BV78</accession>
<dbReference type="Gene3D" id="1.20.120.350">
    <property type="entry name" value="Voltage-gated potassium channels. Chain C"/>
    <property type="match status" value="1"/>
</dbReference>
<keyword evidence="5 13" id="KW-1133">Transmembrane helix</keyword>
<feature type="compositionally biased region" description="Polar residues" evidence="12">
    <location>
        <begin position="623"/>
        <end position="634"/>
    </location>
</feature>
<feature type="transmembrane region" description="Helical" evidence="13">
    <location>
        <begin position="256"/>
        <end position="276"/>
    </location>
</feature>
<evidence type="ECO:0000256" key="11">
    <source>
        <dbReference type="ARBA" id="ARBA00023303"/>
    </source>
</evidence>
<evidence type="ECO:0000256" key="4">
    <source>
        <dbReference type="ARBA" id="ARBA00022882"/>
    </source>
</evidence>
<dbReference type="GO" id="GO:0086010">
    <property type="term" value="P:membrane depolarization during action potential"/>
    <property type="evidence" value="ECO:0007669"/>
    <property type="project" value="TreeGrafter"/>
</dbReference>
<evidence type="ECO:0000256" key="6">
    <source>
        <dbReference type="ARBA" id="ARBA00023053"/>
    </source>
</evidence>
<dbReference type="GO" id="GO:0001518">
    <property type="term" value="C:voltage-gated sodium channel complex"/>
    <property type="evidence" value="ECO:0007669"/>
    <property type="project" value="TreeGrafter"/>
</dbReference>
<name>A0A4Z2BV78_9TELE</name>
<dbReference type="PANTHER" id="PTHR10037">
    <property type="entry name" value="VOLTAGE-GATED CATION CHANNEL CALCIUM AND SODIUM"/>
    <property type="match status" value="1"/>
</dbReference>
<feature type="region of interest" description="Disordered" evidence="12">
    <location>
        <begin position="574"/>
        <end position="634"/>
    </location>
</feature>
<evidence type="ECO:0000256" key="7">
    <source>
        <dbReference type="ARBA" id="ARBA00023065"/>
    </source>
</evidence>
<keyword evidence="9" id="KW-0325">Glycoprotein</keyword>
<keyword evidence="17" id="KW-1185">Reference proteome</keyword>
<evidence type="ECO:0000256" key="3">
    <source>
        <dbReference type="ARBA" id="ARBA00022692"/>
    </source>
</evidence>
<dbReference type="EMBL" id="SWLE01000009">
    <property type="protein sequence ID" value="TNM96124.1"/>
    <property type="molecule type" value="Genomic_DNA"/>
</dbReference>
<evidence type="ECO:0000256" key="9">
    <source>
        <dbReference type="ARBA" id="ARBA00023180"/>
    </source>
</evidence>
<dbReference type="GO" id="GO:0019228">
    <property type="term" value="P:neuronal action potential"/>
    <property type="evidence" value="ECO:0007669"/>
    <property type="project" value="TreeGrafter"/>
</dbReference>
<dbReference type="Pfam" id="PF00520">
    <property type="entry name" value="Ion_trans"/>
    <property type="match status" value="2"/>
</dbReference>